<organism evidence="2 3">
    <name type="scientific">Staphylococcus saprophyticus</name>
    <dbReference type="NCBI Taxonomy" id="29385"/>
    <lineage>
        <taxon>Bacteria</taxon>
        <taxon>Bacillati</taxon>
        <taxon>Bacillota</taxon>
        <taxon>Bacilli</taxon>
        <taxon>Bacillales</taxon>
        <taxon>Staphylococcaceae</taxon>
        <taxon>Staphylococcus</taxon>
    </lineage>
</organism>
<evidence type="ECO:0000313" key="3">
    <source>
        <dbReference type="Proteomes" id="UP000254707"/>
    </source>
</evidence>
<keyword evidence="1" id="KW-1133">Transmembrane helix</keyword>
<sequence>MRKFNVNASLLMDSLLSFSIITLICILFIPMILQLKLDIQHKSHEIDLTRILLNSLYHYKRQELKSGIMIEDYSVKMSNDKICIFKKGETYEKCFFK</sequence>
<name>A0A380HMW4_STASA</name>
<evidence type="ECO:0000313" key="2">
    <source>
        <dbReference type="EMBL" id="SUM82935.1"/>
    </source>
</evidence>
<keyword evidence="1" id="KW-0812">Transmembrane</keyword>
<feature type="transmembrane region" description="Helical" evidence="1">
    <location>
        <begin position="15"/>
        <end position="33"/>
    </location>
</feature>
<proteinExistence type="predicted"/>
<keyword evidence="1" id="KW-0472">Membrane</keyword>
<dbReference type="Proteomes" id="UP000254707">
    <property type="component" value="Unassembled WGS sequence"/>
</dbReference>
<dbReference type="EMBL" id="UHED01000001">
    <property type="protein sequence ID" value="SUM82935.1"/>
    <property type="molecule type" value="Genomic_DNA"/>
</dbReference>
<gene>
    <name evidence="2" type="primary">comGE</name>
    <name evidence="2" type="ORF">NCTC7688_01501</name>
</gene>
<accession>A0A380HMW4</accession>
<protein>
    <submittedName>
        <fullName evidence="2">Late competence protein ComGE</fullName>
    </submittedName>
</protein>
<reference evidence="2 3" key="1">
    <citation type="submission" date="2018-06" db="EMBL/GenBank/DDBJ databases">
        <authorList>
            <consortium name="Pathogen Informatics"/>
            <person name="Doyle S."/>
        </authorList>
    </citation>
    <scope>NUCLEOTIDE SEQUENCE [LARGE SCALE GENOMIC DNA]</scope>
    <source>
        <strain evidence="2 3">NCTC7688</strain>
    </source>
</reference>
<evidence type="ECO:0000256" key="1">
    <source>
        <dbReference type="SAM" id="Phobius"/>
    </source>
</evidence>
<dbReference type="AlphaFoldDB" id="A0A380HMW4"/>